<evidence type="ECO:0000256" key="1">
    <source>
        <dbReference type="SAM" id="Phobius"/>
    </source>
</evidence>
<feature type="transmembrane region" description="Helical" evidence="1">
    <location>
        <begin position="29"/>
        <end position="48"/>
    </location>
</feature>
<reference evidence="2 3" key="1">
    <citation type="submission" date="2024-06" db="EMBL/GenBank/DDBJ databases">
        <title>The Natural Products Discovery Center: Release of the First 8490 Sequenced Strains for Exploring Actinobacteria Biosynthetic Diversity.</title>
        <authorList>
            <person name="Kalkreuter E."/>
            <person name="Kautsar S.A."/>
            <person name="Yang D."/>
            <person name="Bader C.D."/>
            <person name="Teijaro C.N."/>
            <person name="Fluegel L."/>
            <person name="Davis C.M."/>
            <person name="Simpson J.R."/>
            <person name="Lauterbach L."/>
            <person name="Steele A.D."/>
            <person name="Gui C."/>
            <person name="Meng S."/>
            <person name="Li G."/>
            <person name="Viehrig K."/>
            <person name="Ye F."/>
            <person name="Su P."/>
            <person name="Kiefer A.F."/>
            <person name="Nichols A."/>
            <person name="Cepeda A.J."/>
            <person name="Yan W."/>
            <person name="Fan B."/>
            <person name="Jiang Y."/>
            <person name="Adhikari A."/>
            <person name="Zheng C.-J."/>
            <person name="Schuster L."/>
            <person name="Cowan T.M."/>
            <person name="Smanski M.J."/>
            <person name="Chevrette M.G."/>
            <person name="De Carvalho L.P.S."/>
            <person name="Shen B."/>
        </authorList>
    </citation>
    <scope>NUCLEOTIDE SEQUENCE [LARGE SCALE GENOMIC DNA]</scope>
    <source>
        <strain evidence="2 3">NPDC052347</strain>
    </source>
</reference>
<proteinExistence type="predicted"/>
<evidence type="ECO:0000313" key="2">
    <source>
        <dbReference type="EMBL" id="MEV5505109.1"/>
    </source>
</evidence>
<protein>
    <submittedName>
        <fullName evidence="2">Uncharacterized protein</fullName>
    </submittedName>
</protein>
<name>A0ABV3JS25_STRON</name>
<dbReference type="EMBL" id="JBFAUK010000001">
    <property type="protein sequence ID" value="MEV5505109.1"/>
    <property type="molecule type" value="Genomic_DNA"/>
</dbReference>
<keyword evidence="1" id="KW-1133">Transmembrane helix</keyword>
<sequence length="64" mass="6804">MAISLSTVLLLGIILVVMTRNGKISGFPALIAMLFGFFLASSGLAPSIHNFLDSIARTIQNVKI</sequence>
<keyword evidence="3" id="KW-1185">Reference proteome</keyword>
<accession>A0ABV3JS25</accession>
<evidence type="ECO:0000313" key="3">
    <source>
        <dbReference type="Proteomes" id="UP001552594"/>
    </source>
</evidence>
<dbReference type="Proteomes" id="UP001552594">
    <property type="component" value="Unassembled WGS sequence"/>
</dbReference>
<gene>
    <name evidence="2" type="ORF">AB0L16_01335</name>
</gene>
<keyword evidence="1" id="KW-0812">Transmembrane</keyword>
<keyword evidence="1" id="KW-0472">Membrane</keyword>
<organism evidence="2 3">
    <name type="scientific">Streptomyces orinoci</name>
    <name type="common">Streptoverticillium orinoci</name>
    <dbReference type="NCBI Taxonomy" id="67339"/>
    <lineage>
        <taxon>Bacteria</taxon>
        <taxon>Bacillati</taxon>
        <taxon>Actinomycetota</taxon>
        <taxon>Actinomycetes</taxon>
        <taxon>Kitasatosporales</taxon>
        <taxon>Streptomycetaceae</taxon>
        <taxon>Streptomyces</taxon>
    </lineage>
</organism>
<comment type="caution">
    <text evidence="2">The sequence shown here is derived from an EMBL/GenBank/DDBJ whole genome shotgun (WGS) entry which is preliminary data.</text>
</comment>
<dbReference type="RefSeq" id="WP_109281153.1">
    <property type="nucleotide sequence ID" value="NZ_JBFAUK010000001.1"/>
</dbReference>